<dbReference type="GO" id="GO:0003677">
    <property type="term" value="F:DNA binding"/>
    <property type="evidence" value="ECO:0007669"/>
    <property type="project" value="UniProtKB-KW"/>
</dbReference>
<dbReference type="InterPro" id="IPR001647">
    <property type="entry name" value="HTH_TetR"/>
</dbReference>
<dbReference type="PANTHER" id="PTHR43479">
    <property type="entry name" value="ACREF/ENVCD OPERON REPRESSOR-RELATED"/>
    <property type="match status" value="1"/>
</dbReference>
<comment type="caution">
    <text evidence="3">The sequence shown here is derived from an EMBL/GenBank/DDBJ whole genome shotgun (WGS) entry which is preliminary data.</text>
</comment>
<protein>
    <recommendedName>
        <fullName evidence="2">HTH tetR-type domain-containing protein</fullName>
    </recommendedName>
</protein>
<name>A0A644XH79_9ZZZZ</name>
<proteinExistence type="predicted"/>
<evidence type="ECO:0000256" key="1">
    <source>
        <dbReference type="ARBA" id="ARBA00023125"/>
    </source>
</evidence>
<feature type="domain" description="HTH tetR-type" evidence="2">
    <location>
        <begin position="11"/>
        <end position="71"/>
    </location>
</feature>
<dbReference type="InterPro" id="IPR050624">
    <property type="entry name" value="HTH-type_Tx_Regulator"/>
</dbReference>
<keyword evidence="1" id="KW-0238">DNA-binding</keyword>
<organism evidence="3">
    <name type="scientific">bioreactor metagenome</name>
    <dbReference type="NCBI Taxonomy" id="1076179"/>
    <lineage>
        <taxon>unclassified sequences</taxon>
        <taxon>metagenomes</taxon>
        <taxon>ecological metagenomes</taxon>
    </lineage>
</organism>
<evidence type="ECO:0000259" key="2">
    <source>
        <dbReference type="PROSITE" id="PS50977"/>
    </source>
</evidence>
<dbReference type="PANTHER" id="PTHR43479:SF7">
    <property type="entry name" value="TETR-FAMILY TRANSCRIPTIONAL REGULATOR"/>
    <property type="match status" value="1"/>
</dbReference>
<dbReference type="Pfam" id="PF14278">
    <property type="entry name" value="TetR_C_8"/>
    <property type="match status" value="1"/>
</dbReference>
<evidence type="ECO:0000313" key="3">
    <source>
        <dbReference type="EMBL" id="MPM15449.1"/>
    </source>
</evidence>
<dbReference type="AlphaFoldDB" id="A0A644XH79"/>
<dbReference type="EMBL" id="VSSQ01002445">
    <property type="protein sequence ID" value="MPM15449.1"/>
    <property type="molecule type" value="Genomic_DNA"/>
</dbReference>
<dbReference type="Gene3D" id="1.10.357.10">
    <property type="entry name" value="Tetracycline Repressor, domain 2"/>
    <property type="match status" value="1"/>
</dbReference>
<sequence>MQERHVDLRIQKTREAIKNTFKKMVCEMDATKITVKELTERARIHRKTFYLHYTSIEALFEDMLLEASNQYFAKIDQVPLPMAMAEVNRVFFTYLSEQDEFTERLICAESYRTFCNKLFMAALKHNRQRYNPYAHLSEPEQNIVNTFTSQSSLDMYRQWVADGKKIPLERLIELTGMLLSSGTRSVTTN</sequence>
<accession>A0A644XH79</accession>
<reference evidence="3" key="1">
    <citation type="submission" date="2019-08" db="EMBL/GenBank/DDBJ databases">
        <authorList>
            <person name="Kucharzyk K."/>
            <person name="Murdoch R.W."/>
            <person name="Higgins S."/>
            <person name="Loffler F."/>
        </authorList>
    </citation>
    <scope>NUCLEOTIDE SEQUENCE</scope>
</reference>
<gene>
    <name evidence="3" type="ORF">SDC9_61820</name>
</gene>
<dbReference type="PROSITE" id="PS50977">
    <property type="entry name" value="HTH_TETR_2"/>
    <property type="match status" value="1"/>
</dbReference>
<dbReference type="InterPro" id="IPR039532">
    <property type="entry name" value="TetR_C_Firmicutes"/>
</dbReference>
<dbReference type="InterPro" id="IPR009057">
    <property type="entry name" value="Homeodomain-like_sf"/>
</dbReference>
<dbReference type="SUPFAM" id="SSF46689">
    <property type="entry name" value="Homeodomain-like"/>
    <property type="match status" value="1"/>
</dbReference>